<dbReference type="Proteomes" id="UP000192758">
    <property type="component" value="Unassembled WGS sequence"/>
</dbReference>
<evidence type="ECO:0000256" key="1">
    <source>
        <dbReference type="ARBA" id="ARBA00022857"/>
    </source>
</evidence>
<name>A0A1W0E5V1_9MICR</name>
<keyword evidence="1" id="KW-0521">NADP</keyword>
<keyword evidence="5" id="KW-1185">Reference proteome</keyword>
<dbReference type="Pfam" id="PF01207">
    <property type="entry name" value="Dus"/>
    <property type="match status" value="1"/>
</dbReference>
<dbReference type="STRING" id="646526.A0A1W0E5V1"/>
<dbReference type="AlphaFoldDB" id="A0A1W0E5V1"/>
<evidence type="ECO:0000313" key="5">
    <source>
        <dbReference type="Proteomes" id="UP000192758"/>
    </source>
</evidence>
<dbReference type="GO" id="GO:0017150">
    <property type="term" value="F:tRNA dihydrouridine synthase activity"/>
    <property type="evidence" value="ECO:0007669"/>
    <property type="project" value="TreeGrafter"/>
</dbReference>
<reference evidence="4 5" key="1">
    <citation type="journal article" date="2017" name="Environ. Microbiol.">
        <title>Decay of the glycolytic pathway and adaptation to intranuclear parasitism within Enterocytozoonidae microsporidia.</title>
        <authorList>
            <person name="Wiredu Boakye D."/>
            <person name="Jaroenlak P."/>
            <person name="Prachumwat A."/>
            <person name="Williams T.A."/>
            <person name="Bateman K.S."/>
            <person name="Itsathitphaisarn O."/>
            <person name="Sritunyalucksana K."/>
            <person name="Paszkiewicz K.H."/>
            <person name="Moore K.A."/>
            <person name="Stentiford G.D."/>
            <person name="Williams B.A."/>
        </authorList>
    </citation>
    <scope>NUCLEOTIDE SEQUENCE [LARGE SCALE GENOMIC DNA]</scope>
    <source>
        <strain evidence="4 5">TH1</strain>
    </source>
</reference>
<dbReference type="InterPro" id="IPR035587">
    <property type="entry name" value="DUS-like_FMN-bd"/>
</dbReference>
<gene>
    <name evidence="4" type="primary">Dus1l</name>
    <name evidence="4" type="ORF">EHP00_126</name>
</gene>
<protein>
    <submittedName>
        <fullName evidence="4">Dus1l</fullName>
    </submittedName>
</protein>
<evidence type="ECO:0000259" key="3">
    <source>
        <dbReference type="Pfam" id="PF01207"/>
    </source>
</evidence>
<keyword evidence="2" id="KW-0520">NAD</keyword>
<dbReference type="InterPro" id="IPR013785">
    <property type="entry name" value="Aldolase_TIM"/>
</dbReference>
<evidence type="ECO:0000313" key="4">
    <source>
        <dbReference type="EMBL" id="OQS54625.1"/>
    </source>
</evidence>
<comment type="caution">
    <text evidence="4">The sequence shown here is derived from an EMBL/GenBank/DDBJ whole genome shotgun (WGS) entry which is preliminary data.</text>
</comment>
<dbReference type="PANTHER" id="PTHR11082">
    <property type="entry name" value="TRNA-DIHYDROURIDINE SYNTHASE"/>
    <property type="match status" value="1"/>
</dbReference>
<sequence>MIFAVMSQKIPMFLNNIQKPWKILAPMVSNSDEAFRLLVKRYGADLCYTEMVHCRVFNDSNANIVNNQWFTTSKADRPLVIQLCGNDPEIMLKTCIKLQTLCDAFDLNFGCPQEIARKGNYGAWLMEDFVLIEKIVKTLSENIKVPLFCKIRVFESIEKTVEYAKLIEKAGCSLLTVHGRTREQRKEKTGYVSFEHIKAVKDALSIPVISNGGVLVHEDIEMAIEKTGCDGVMVAEPILYIPTIFQSIEKRNIDVFKEYLEICKENKVMCRLKYIKSHAFKMLKSLLDCYEDLRIKLDKCHELNDFYNFLESIETLDVDKKALKLKPYIRKCYLNDK</sequence>
<dbReference type="PANTHER" id="PTHR11082:SF5">
    <property type="entry name" value="TRNA-DIHYDROURIDINE(16_17) SYNTHASE [NAD(P)(+)]-LIKE"/>
    <property type="match status" value="1"/>
</dbReference>
<dbReference type="VEuPathDB" id="MicrosporidiaDB:EHP00_126"/>
<proteinExistence type="predicted"/>
<organism evidence="4 5">
    <name type="scientific">Ecytonucleospora hepatopenaei</name>
    <dbReference type="NCBI Taxonomy" id="646526"/>
    <lineage>
        <taxon>Eukaryota</taxon>
        <taxon>Fungi</taxon>
        <taxon>Fungi incertae sedis</taxon>
        <taxon>Microsporidia</taxon>
        <taxon>Enterocytozoonidae</taxon>
        <taxon>Ecytonucleospora</taxon>
    </lineage>
</organism>
<accession>A0A1W0E5V1</accession>
<dbReference type="EMBL" id="MNPJ01000019">
    <property type="protein sequence ID" value="OQS54625.1"/>
    <property type="molecule type" value="Genomic_DNA"/>
</dbReference>
<dbReference type="CDD" id="cd02801">
    <property type="entry name" value="DUS_like_FMN"/>
    <property type="match status" value="1"/>
</dbReference>
<dbReference type="Gene3D" id="3.20.20.70">
    <property type="entry name" value="Aldolase class I"/>
    <property type="match status" value="1"/>
</dbReference>
<dbReference type="SUPFAM" id="SSF51395">
    <property type="entry name" value="FMN-linked oxidoreductases"/>
    <property type="match status" value="1"/>
</dbReference>
<dbReference type="OrthoDB" id="272303at2759"/>
<evidence type="ECO:0000256" key="2">
    <source>
        <dbReference type="ARBA" id="ARBA00023027"/>
    </source>
</evidence>
<feature type="domain" description="DUS-like FMN-binding" evidence="3">
    <location>
        <begin position="23"/>
        <end position="287"/>
    </location>
</feature>